<feature type="region of interest" description="Disordered" evidence="1">
    <location>
        <begin position="1176"/>
        <end position="1209"/>
    </location>
</feature>
<evidence type="ECO:0000313" key="4">
    <source>
        <dbReference type="Proteomes" id="UP000444721"/>
    </source>
</evidence>
<dbReference type="Gene3D" id="3.30.710.10">
    <property type="entry name" value="Potassium Channel Kv1.1, Chain A"/>
    <property type="match status" value="1"/>
</dbReference>
<dbReference type="GeneID" id="68108750"/>
<dbReference type="VEuPathDB" id="AmoebaDB:NfTy_053550"/>
<feature type="domain" description="BTB" evidence="2">
    <location>
        <begin position="1014"/>
        <end position="1071"/>
    </location>
</feature>
<organism evidence="3 4">
    <name type="scientific">Naegleria fowleri</name>
    <name type="common">Brain eating amoeba</name>
    <dbReference type="NCBI Taxonomy" id="5763"/>
    <lineage>
        <taxon>Eukaryota</taxon>
        <taxon>Discoba</taxon>
        <taxon>Heterolobosea</taxon>
        <taxon>Tetramitia</taxon>
        <taxon>Eutetramitia</taxon>
        <taxon>Vahlkampfiidae</taxon>
        <taxon>Naegleria</taxon>
    </lineage>
</organism>
<gene>
    <name evidence="3" type="ORF">FDP41_001532</name>
</gene>
<accession>A0A6A5C1T2</accession>
<dbReference type="Proteomes" id="UP000444721">
    <property type="component" value="Unassembled WGS sequence"/>
</dbReference>
<dbReference type="Pfam" id="PF00651">
    <property type="entry name" value="BTB"/>
    <property type="match status" value="1"/>
</dbReference>
<dbReference type="CDD" id="cd18186">
    <property type="entry name" value="BTB_POZ_ZBTB_KLHL-like"/>
    <property type="match status" value="1"/>
</dbReference>
<feature type="region of interest" description="Disordered" evidence="1">
    <location>
        <begin position="512"/>
        <end position="532"/>
    </location>
</feature>
<dbReference type="SUPFAM" id="SSF54695">
    <property type="entry name" value="POZ domain"/>
    <property type="match status" value="1"/>
</dbReference>
<dbReference type="InterPro" id="IPR000210">
    <property type="entry name" value="BTB/POZ_dom"/>
</dbReference>
<keyword evidence="4" id="KW-1185">Reference proteome</keyword>
<evidence type="ECO:0000259" key="2">
    <source>
        <dbReference type="PROSITE" id="PS50097"/>
    </source>
</evidence>
<feature type="compositionally biased region" description="Basic and acidic residues" evidence="1">
    <location>
        <begin position="1176"/>
        <end position="1188"/>
    </location>
</feature>
<dbReference type="VEuPathDB" id="AmoebaDB:FDP41_001532"/>
<evidence type="ECO:0000256" key="1">
    <source>
        <dbReference type="SAM" id="MobiDB-lite"/>
    </source>
</evidence>
<comment type="caution">
    <text evidence="3">The sequence shown here is derived from an EMBL/GenBank/DDBJ whole genome shotgun (WGS) entry which is preliminary data.</text>
</comment>
<evidence type="ECO:0000313" key="3">
    <source>
        <dbReference type="EMBL" id="KAF0979189.1"/>
    </source>
</evidence>
<reference evidence="3 4" key="1">
    <citation type="journal article" date="2019" name="Sci. Rep.">
        <title>Nanopore sequencing improves the draft genome of the human pathogenic amoeba Naegleria fowleri.</title>
        <authorList>
            <person name="Liechti N."/>
            <person name="Schurch N."/>
            <person name="Bruggmann R."/>
            <person name="Wittwer M."/>
        </authorList>
    </citation>
    <scope>NUCLEOTIDE SEQUENCE [LARGE SCALE GENOMIC DNA]</scope>
    <source>
        <strain evidence="3 4">ATCC 30894</strain>
    </source>
</reference>
<dbReference type="VEuPathDB" id="AmoebaDB:NF0075750"/>
<dbReference type="InterPro" id="IPR011333">
    <property type="entry name" value="SKP1/BTB/POZ_sf"/>
</dbReference>
<dbReference type="PROSITE" id="PS50097">
    <property type="entry name" value="BTB"/>
    <property type="match status" value="1"/>
</dbReference>
<dbReference type="EMBL" id="VFQX01000027">
    <property type="protein sequence ID" value="KAF0979189.1"/>
    <property type="molecule type" value="Genomic_DNA"/>
</dbReference>
<feature type="region of interest" description="Disordered" evidence="1">
    <location>
        <begin position="29"/>
        <end position="87"/>
    </location>
</feature>
<dbReference type="RefSeq" id="XP_044563902.1">
    <property type="nucleotide sequence ID" value="XM_044704627.1"/>
</dbReference>
<proteinExistence type="predicted"/>
<dbReference type="OrthoDB" id="10390117at2759"/>
<name>A0A6A5C1T2_NAEFO</name>
<feature type="compositionally biased region" description="Acidic residues" evidence="1">
    <location>
        <begin position="67"/>
        <end position="79"/>
    </location>
</feature>
<protein>
    <recommendedName>
        <fullName evidence="2">BTB domain-containing protein</fullName>
    </recommendedName>
</protein>
<sequence>MNEFFGTLIRISRNNRILRFLKKNVSGLSTNLPTNHSEEEEEDQQPSYSLKRKREAALNQDQKDSESFIEEEQDQESSEEEVRNELKKSKTWNDEVLDLKYLLLQQYEDNFPKNGDEVFIEQIHDENSQVTVEDQTDAIHSKYDRIWQVRKVRHMLSNVILGIENWSSTDSLKCFDIHSEHSRDEVTSNEEQAKKKERVIKFFSELFKKRESIESISLFLADKMVKRCQIHDEEFIKKLIQSNLRFENEQLLDNVGWDLSGKTYNTAENWIKYILPQILKDQREENLLSNNDEEAKIPSIAEIAPNRYPIMQYSFIDAFYLSPSMLKQDYDIDDEISQEQALTYSVACFEDLSDYEDIFICSYLFNKTLADEKDFGNNYEPPFVEIFLYDALPENAVDHPFLRILEKTMRMHVKGGSHEEHQDIEVSHMRLGVSLMILNCLNQELIYLLHRSTQEEYQMECRALVRCILDQFIDEHGSNYIITGDTSVEVIEDHLAEYVNLEEITEDLTRTFSNYDSEESEEISDRDSDDYDSMEEMDDQNIIENWQSRYCGRMVQVDTTAKTPHPLWYSHPISPSTLKTYRSSKLFNADTVPTSISSCEDWLYHGAVEESTSVADEEWVTLYRNFNRQAQDDDDEDGFILPLDHAFETSIDMKHQNPESDSLHIDLMRLMRQAGVVSCNEGSILEGFFVLKSYIGKIIEYLQLTKKNNFVDKDDIICAIKELRLAKLFSPSRLSELVEPKFKELHPQFKSQPSIPPNNFSDAIHEDVSTFFEEDDPEETAREEVSVEYNLCDYDTLVNDDTMADDITHFLNENNPSYNDSFIMNGHDKIGVYTPLIRSRCSSLYNDFFRIPEMRSKGLEIAMIRERLILKNFENICLDHDVVESWIENIYLGILENMFDQTHEVAKCQTLNALFSTWPLDVHVMYKNYLDDADTIQHQDGFSHEYLLDRYDKHDKCCTLNLLWRDDESKDFILFIPLLDEEYGIQQQNEQEHQNNNMDDHRELLRSKHRIECKVHKFILSSRSLYFKQLMAGTFSEKQVTEYNVSEFIKSKKTLQLFVYYLYHNYLHMPPLPHSFPDFQRASYHEMQYKLEESHQINTYREVCYVDDDDDLDEYLENKDQSHTMNEEDLETLEEQSCVITIDHAENNDISEKQNVELNGESSSIMVLDKYDSENDKNHVASKEDETTKQLQCENNTEKDFSKSPSSELIESNDANYDETQSENPNEQSTIEQVHELTPPLDVQSYLELFQAADFFMIQGLKDLAEHNIGQLICDENVIELLNLALENNNFSKLLTTIDAYLLSSSNIGSPFLTKNIASQEIMEYYHALAGPITRENVVGRLKYVFGVLNKIAANEDSHHLQNASDKCDSTLLHDFYVQRLASFHKQKLVWFVVRNFDLFSNDQVALRELSEIQCTLVTCQAKTNVLKVVEWLCDRYGYTFELTEHTPPVSMTSHQTEVVEQVTE</sequence>
<dbReference type="OMA" id="ANEDSHH"/>
<feature type="compositionally biased region" description="Acidic residues" evidence="1">
    <location>
        <begin position="516"/>
        <end position="532"/>
    </location>
</feature>